<reference evidence="1 2" key="2">
    <citation type="journal article" date="2022" name="Mol. Ecol. Resour.">
        <title>The genomes of chicory, endive, great burdock and yacon provide insights into Asteraceae paleo-polyploidization history and plant inulin production.</title>
        <authorList>
            <person name="Fan W."/>
            <person name="Wang S."/>
            <person name="Wang H."/>
            <person name="Wang A."/>
            <person name="Jiang F."/>
            <person name="Liu H."/>
            <person name="Zhao H."/>
            <person name="Xu D."/>
            <person name="Zhang Y."/>
        </authorList>
    </citation>
    <scope>NUCLEOTIDE SEQUENCE [LARGE SCALE GENOMIC DNA]</scope>
    <source>
        <strain evidence="2">cv. Niubang</strain>
        <tissue evidence="1">Leaf</tissue>
    </source>
</reference>
<name>A0ACB8ZWR2_ARCLA</name>
<evidence type="ECO:0000313" key="2">
    <source>
        <dbReference type="Proteomes" id="UP001055879"/>
    </source>
</evidence>
<accession>A0ACB8ZWR2</accession>
<dbReference type="EMBL" id="CM042055">
    <property type="protein sequence ID" value="KAI3701628.1"/>
    <property type="molecule type" value="Genomic_DNA"/>
</dbReference>
<dbReference type="Proteomes" id="UP001055879">
    <property type="component" value="Linkage Group LG09"/>
</dbReference>
<keyword evidence="2" id="KW-1185">Reference proteome</keyword>
<proteinExistence type="predicted"/>
<reference evidence="2" key="1">
    <citation type="journal article" date="2022" name="Mol. Ecol. Resour.">
        <title>The genomes of chicory, endive, great burdock and yacon provide insights into Asteraceae palaeo-polyploidization history and plant inulin production.</title>
        <authorList>
            <person name="Fan W."/>
            <person name="Wang S."/>
            <person name="Wang H."/>
            <person name="Wang A."/>
            <person name="Jiang F."/>
            <person name="Liu H."/>
            <person name="Zhao H."/>
            <person name="Xu D."/>
            <person name="Zhang Y."/>
        </authorList>
    </citation>
    <scope>NUCLEOTIDE SEQUENCE [LARGE SCALE GENOMIC DNA]</scope>
    <source>
        <strain evidence="2">cv. Niubang</strain>
    </source>
</reference>
<gene>
    <name evidence="1" type="ORF">L6452_26843</name>
</gene>
<evidence type="ECO:0000313" key="1">
    <source>
        <dbReference type="EMBL" id="KAI3701628.1"/>
    </source>
</evidence>
<protein>
    <submittedName>
        <fullName evidence="1">Uncharacterized protein</fullName>
    </submittedName>
</protein>
<comment type="caution">
    <text evidence="1">The sequence shown here is derived from an EMBL/GenBank/DDBJ whole genome shotgun (WGS) entry which is preliminary data.</text>
</comment>
<organism evidence="1 2">
    <name type="scientific">Arctium lappa</name>
    <name type="common">Greater burdock</name>
    <name type="synonym">Lappa major</name>
    <dbReference type="NCBI Taxonomy" id="4217"/>
    <lineage>
        <taxon>Eukaryota</taxon>
        <taxon>Viridiplantae</taxon>
        <taxon>Streptophyta</taxon>
        <taxon>Embryophyta</taxon>
        <taxon>Tracheophyta</taxon>
        <taxon>Spermatophyta</taxon>
        <taxon>Magnoliopsida</taxon>
        <taxon>eudicotyledons</taxon>
        <taxon>Gunneridae</taxon>
        <taxon>Pentapetalae</taxon>
        <taxon>asterids</taxon>
        <taxon>campanulids</taxon>
        <taxon>Asterales</taxon>
        <taxon>Asteraceae</taxon>
        <taxon>Carduoideae</taxon>
        <taxon>Cardueae</taxon>
        <taxon>Arctiinae</taxon>
        <taxon>Arctium</taxon>
    </lineage>
</organism>
<sequence>MGEWRRGVMVGRRSAGRMKKKKAELVVLNRNDNRRSMERKLRQLQRIIPGGGGVGETDLETLFHRIAAHIFLLESRVNLLKNVHRWPLLLQKYRLIFFMDFLFIDLTYNLHQIDSHTHPSPNRFFRSLDFGDHQIDSSDVGEEEEEEDGRRWRRRRQRPTMEKKHMTADNGEEAYDGRRWYAGEEEGGIGTTKLILDPLFLFHQIDS</sequence>